<reference evidence="2" key="1">
    <citation type="journal article" date="2020" name="Fungal Divers.">
        <title>Resolving the Mortierellaceae phylogeny through synthesis of multi-gene phylogenetics and phylogenomics.</title>
        <authorList>
            <person name="Vandepol N."/>
            <person name="Liber J."/>
            <person name="Desiro A."/>
            <person name="Na H."/>
            <person name="Kennedy M."/>
            <person name="Barry K."/>
            <person name="Grigoriev I.V."/>
            <person name="Miller A.N."/>
            <person name="O'Donnell K."/>
            <person name="Stajich J.E."/>
            <person name="Bonito G."/>
        </authorList>
    </citation>
    <scope>NUCLEOTIDE SEQUENCE</scope>
    <source>
        <strain evidence="2">MES-2147</strain>
    </source>
</reference>
<sequence length="183" mass="20118">MYLRLKSEKVMDDFFPSVVLRPSKAASADITPRPWVDDDDDDDDDEGTVGDKDDETDAEVVVKVNAGVDTDPDPDADAEHMPVPVAATSLDRNTAAEGRVANEVEPVGESLVPTLAKNDKSRLFRHVRDVRADELEEHGPDVVEQAVKDKRWEVGEAAPELLALFERALRVFETASREVGPVV</sequence>
<dbReference type="EMBL" id="JAAAHW010000225">
    <property type="protein sequence ID" value="KAG0004934.1"/>
    <property type="molecule type" value="Genomic_DNA"/>
</dbReference>
<name>A0A9P6SUN6_9FUNG</name>
<dbReference type="AlphaFoldDB" id="A0A9P6SUN6"/>
<accession>A0A9P6SUN6</accession>
<feature type="compositionally biased region" description="Acidic residues" evidence="1">
    <location>
        <begin position="37"/>
        <end position="58"/>
    </location>
</feature>
<feature type="region of interest" description="Disordered" evidence="1">
    <location>
        <begin position="21"/>
        <end position="60"/>
    </location>
</feature>
<protein>
    <submittedName>
        <fullName evidence="2">Uncharacterized protein</fullName>
    </submittedName>
</protein>
<keyword evidence="3" id="KW-1185">Reference proteome</keyword>
<dbReference type="Proteomes" id="UP000749646">
    <property type="component" value="Unassembled WGS sequence"/>
</dbReference>
<proteinExistence type="predicted"/>
<evidence type="ECO:0000313" key="3">
    <source>
        <dbReference type="Proteomes" id="UP000749646"/>
    </source>
</evidence>
<evidence type="ECO:0000313" key="2">
    <source>
        <dbReference type="EMBL" id="KAG0004934.1"/>
    </source>
</evidence>
<gene>
    <name evidence="2" type="ORF">BGZ65_012364</name>
</gene>
<evidence type="ECO:0000256" key="1">
    <source>
        <dbReference type="SAM" id="MobiDB-lite"/>
    </source>
</evidence>
<comment type="caution">
    <text evidence="2">The sequence shown here is derived from an EMBL/GenBank/DDBJ whole genome shotgun (WGS) entry which is preliminary data.</text>
</comment>
<organism evidence="2 3">
    <name type="scientific">Modicella reniformis</name>
    <dbReference type="NCBI Taxonomy" id="1440133"/>
    <lineage>
        <taxon>Eukaryota</taxon>
        <taxon>Fungi</taxon>
        <taxon>Fungi incertae sedis</taxon>
        <taxon>Mucoromycota</taxon>
        <taxon>Mortierellomycotina</taxon>
        <taxon>Mortierellomycetes</taxon>
        <taxon>Mortierellales</taxon>
        <taxon>Mortierellaceae</taxon>
        <taxon>Modicella</taxon>
    </lineage>
</organism>